<keyword evidence="1" id="KW-0732">Signal</keyword>
<evidence type="ECO:0000313" key="3">
    <source>
        <dbReference type="EMBL" id="QBY28372.1"/>
    </source>
</evidence>
<dbReference type="OMA" id="WITFHIN"/>
<dbReference type="PANTHER" id="PTHR33420:SF27">
    <property type="entry name" value="PROTEIN FIMG"/>
    <property type="match status" value="1"/>
</dbReference>
<dbReference type="GO" id="GO:0009289">
    <property type="term" value="C:pilus"/>
    <property type="evidence" value="ECO:0007669"/>
    <property type="project" value="InterPro"/>
</dbReference>
<feature type="signal peptide" evidence="1">
    <location>
        <begin position="1"/>
        <end position="19"/>
    </location>
</feature>
<dbReference type="PANTHER" id="PTHR33420">
    <property type="entry name" value="FIMBRIAL SUBUNIT ELFA-RELATED"/>
    <property type="match status" value="1"/>
</dbReference>
<dbReference type="SUPFAM" id="SSF49401">
    <property type="entry name" value="Bacterial adhesins"/>
    <property type="match status" value="1"/>
</dbReference>
<protein>
    <submittedName>
        <fullName evidence="3">Type 1 fimbrial protein</fullName>
    </submittedName>
</protein>
<name>A0A482PKP1_CITRO</name>
<sequence length="171" mass="18044">MRGRHCLAAIALFSVPAWGVGDPVMLNVTGNVKAAPCQVRSDSVAKTVDLTAGHSVTASSLYTSGSATPWVAFDLSVEKCPPGTTRVTIVFNGAPDDDNPRDMYKNVGSATPVAIQLQSSEGQPLGDGTLLAGDITGQQYTWKLRARIYSQQGQVMPGTINSVVTVSMIYQ</sequence>
<dbReference type="Gene3D" id="2.60.40.1090">
    <property type="entry name" value="Fimbrial-type adhesion domain"/>
    <property type="match status" value="1"/>
</dbReference>
<organism evidence="3">
    <name type="scientific">Citrobacter rodentium</name>
    <dbReference type="NCBI Taxonomy" id="67825"/>
    <lineage>
        <taxon>Bacteria</taxon>
        <taxon>Pseudomonadati</taxon>
        <taxon>Pseudomonadota</taxon>
        <taxon>Gammaproteobacteria</taxon>
        <taxon>Enterobacterales</taxon>
        <taxon>Enterobacteriaceae</taxon>
        <taxon>Citrobacter</taxon>
    </lineage>
</organism>
<dbReference type="InterPro" id="IPR036937">
    <property type="entry name" value="Adhesion_dom_fimbrial_sf"/>
</dbReference>
<evidence type="ECO:0000259" key="2">
    <source>
        <dbReference type="Pfam" id="PF00419"/>
    </source>
</evidence>
<dbReference type="EMBL" id="CP038008">
    <property type="protein sequence ID" value="QBY28372.1"/>
    <property type="molecule type" value="Genomic_DNA"/>
</dbReference>
<dbReference type="InterPro" id="IPR050263">
    <property type="entry name" value="Bact_Fimbrial_Adh_Pro"/>
</dbReference>
<evidence type="ECO:0000256" key="1">
    <source>
        <dbReference type="SAM" id="SignalP"/>
    </source>
</evidence>
<dbReference type="InterPro" id="IPR000259">
    <property type="entry name" value="Adhesion_dom_fimbrial"/>
</dbReference>
<dbReference type="InterPro" id="IPR008966">
    <property type="entry name" value="Adhesion_dom_sf"/>
</dbReference>
<dbReference type="AlphaFoldDB" id="A0A482PKP1"/>
<reference evidence="3" key="1">
    <citation type="submission" date="2019-03" db="EMBL/GenBank/DDBJ databases">
        <title>Complete genome sequence of enteropathogenic Citrobacter rodentium strain DBS100.</title>
        <authorList>
            <person name="Popov G."/>
            <person name="Fiebig A."/>
            <person name="Shideler S."/>
            <person name="Coombes B."/>
            <person name="Savchenko A."/>
        </authorList>
    </citation>
    <scope>NUCLEOTIDE SEQUENCE</scope>
    <source>
        <strain evidence="3">DBS100</strain>
    </source>
</reference>
<dbReference type="RefSeq" id="WP_012906051.1">
    <property type="nucleotide sequence ID" value="NZ_CAJTBI010000005.1"/>
</dbReference>
<feature type="chain" id="PRO_5019748726" evidence="1">
    <location>
        <begin position="20"/>
        <end position="171"/>
    </location>
</feature>
<proteinExistence type="predicted"/>
<dbReference type="GO" id="GO:0043709">
    <property type="term" value="P:cell adhesion involved in single-species biofilm formation"/>
    <property type="evidence" value="ECO:0007669"/>
    <property type="project" value="TreeGrafter"/>
</dbReference>
<accession>A0A482PKP1</accession>
<gene>
    <name evidence="3" type="ORF">E2R62_05595</name>
</gene>
<feature type="domain" description="Fimbrial-type adhesion" evidence="2">
    <location>
        <begin position="27"/>
        <end position="171"/>
    </location>
</feature>
<dbReference type="Pfam" id="PF00419">
    <property type="entry name" value="Fimbrial"/>
    <property type="match status" value="1"/>
</dbReference>